<dbReference type="InterPro" id="IPR008183">
    <property type="entry name" value="Aldose_1/G6P_1-epimerase"/>
</dbReference>
<evidence type="ECO:0000313" key="9">
    <source>
        <dbReference type="EMBL" id="CAF3857667.1"/>
    </source>
</evidence>
<evidence type="ECO:0000313" key="10">
    <source>
        <dbReference type="Proteomes" id="UP000663829"/>
    </source>
</evidence>
<evidence type="ECO:0000313" key="8">
    <source>
        <dbReference type="EMBL" id="CAF1092208.1"/>
    </source>
</evidence>
<dbReference type="Pfam" id="PF01263">
    <property type="entry name" value="Aldose_epim"/>
    <property type="match status" value="1"/>
</dbReference>
<dbReference type="GO" id="GO:0004034">
    <property type="term" value="F:aldose 1-epimerase activity"/>
    <property type="evidence" value="ECO:0007669"/>
    <property type="project" value="UniProtKB-EC"/>
</dbReference>
<dbReference type="EMBL" id="CAJNOQ010005265">
    <property type="protein sequence ID" value="CAF1092208.1"/>
    <property type="molecule type" value="Genomic_DNA"/>
</dbReference>
<dbReference type="GO" id="GO:0006012">
    <property type="term" value="P:galactose metabolic process"/>
    <property type="evidence" value="ECO:0007669"/>
    <property type="project" value="UniProtKB-UniPathway"/>
</dbReference>
<evidence type="ECO:0000256" key="4">
    <source>
        <dbReference type="ARBA" id="ARBA00032729"/>
    </source>
</evidence>
<keyword evidence="10" id="KW-1185">Reference proteome</keyword>
<comment type="catalytic activity">
    <reaction evidence="1">
        <text>alpha-D-galactose = beta-D-galactose</text>
        <dbReference type="Rhea" id="RHEA:28675"/>
        <dbReference type="ChEBI" id="CHEBI:27667"/>
        <dbReference type="ChEBI" id="CHEBI:28061"/>
        <dbReference type="EC" id="5.1.3.3"/>
    </reaction>
    <physiologicalReaction direction="right-to-left" evidence="1">
        <dbReference type="Rhea" id="RHEA:28677"/>
    </physiologicalReaction>
</comment>
<dbReference type="AlphaFoldDB" id="A0A814NF33"/>
<evidence type="ECO:0000256" key="1">
    <source>
        <dbReference type="ARBA" id="ARBA00001712"/>
    </source>
</evidence>
<evidence type="ECO:0000256" key="7">
    <source>
        <dbReference type="SAM" id="Phobius"/>
    </source>
</evidence>
<dbReference type="EMBL" id="CAJOBC010005265">
    <property type="protein sequence ID" value="CAF3857667.1"/>
    <property type="molecule type" value="Genomic_DNA"/>
</dbReference>
<sequence>MDNDSVVLMSANMLPQSSNELNVHSGGNPLNPRPISPNHSTSPTHSTIDNLVSQPLTPIPNGGHENQTVVDGNVEAHIDFSYKNAIPPTYTNGDVHEQKILNDVPNGHNNLHSMNIVEKYDDENNHNEKSRSCCTTLNKLCLFLAILCFALFLVALAYIIANIEKLNGKYDQRSTIYPTYIAKDDQWNEPISAPYYNLTRNNFTVILGRRGAKIHDILIPHRSNSRGDNYRSIVLHVNNYATSSIPFGSVRFDPEFIHGDSYKLPSDYPFFNASEQNWEMHVDQENPNRVRFVYPKQHQSEVIYELLPNNELVISYIAYPMNDDRELLVDMTNYVYFNLRGYGDMSTHHLRVNASRFVDPQNVNDAGNNHYKSVPFNTEQAVNETKNFYFTEHYGIGKNFIAELSEKETGTRVRIFGDQAGVYIDPLMKLTEQINGTMLTRNGISIRPRQSPIHQYDPLFGEIRLLKPSHYSHTQWWQFEF</sequence>
<evidence type="ECO:0000256" key="3">
    <source>
        <dbReference type="ARBA" id="ARBA00021023"/>
    </source>
</evidence>
<dbReference type="Proteomes" id="UP000681722">
    <property type="component" value="Unassembled WGS sequence"/>
</dbReference>
<reference evidence="8" key="1">
    <citation type="submission" date="2021-02" db="EMBL/GenBank/DDBJ databases">
        <authorList>
            <person name="Nowell W R."/>
        </authorList>
    </citation>
    <scope>NUCLEOTIDE SEQUENCE</scope>
</reference>
<dbReference type="GO" id="GO:0030246">
    <property type="term" value="F:carbohydrate binding"/>
    <property type="evidence" value="ECO:0007669"/>
    <property type="project" value="InterPro"/>
</dbReference>
<accession>A0A814NF33</accession>
<dbReference type="InterPro" id="IPR014718">
    <property type="entry name" value="GH-type_carb-bd"/>
</dbReference>
<dbReference type="SUPFAM" id="SSF74650">
    <property type="entry name" value="Galactose mutarotase-like"/>
    <property type="match status" value="1"/>
</dbReference>
<comment type="pathway">
    <text evidence="2">Carbohydrate metabolism; galactose metabolism.</text>
</comment>
<dbReference type="OrthoDB" id="10010949at2759"/>
<organism evidence="8 10">
    <name type="scientific">Didymodactylos carnosus</name>
    <dbReference type="NCBI Taxonomy" id="1234261"/>
    <lineage>
        <taxon>Eukaryota</taxon>
        <taxon>Metazoa</taxon>
        <taxon>Spiralia</taxon>
        <taxon>Gnathifera</taxon>
        <taxon>Rotifera</taxon>
        <taxon>Eurotatoria</taxon>
        <taxon>Bdelloidea</taxon>
        <taxon>Philodinida</taxon>
        <taxon>Philodinidae</taxon>
        <taxon>Didymodactylos</taxon>
    </lineage>
</organism>
<dbReference type="UniPathway" id="UPA00214"/>
<feature type="region of interest" description="Disordered" evidence="6">
    <location>
        <begin position="17"/>
        <end position="65"/>
    </location>
</feature>
<keyword evidence="7" id="KW-1133">Transmembrane helix</keyword>
<gene>
    <name evidence="8" type="ORF">GPM918_LOCUS18319</name>
    <name evidence="9" type="ORF">SRO942_LOCUS18316</name>
</gene>
<feature type="compositionally biased region" description="Low complexity" evidence="6">
    <location>
        <begin position="36"/>
        <end position="48"/>
    </location>
</feature>
<comment type="function">
    <text evidence="5">Mutarotase that catalyzes the interconversion of beta-D-galactose and alpha-D-galactose during galactose metabolism. Beta-D-galactose is metabolized in the liver into glucose 1-phosphate, the primary metabolic fuel, by the action of four enzymes that constitute the Leloir pathway: GALM, GALK1 (galactokinase), GALT (galactose-1-phosphate uridylyltransferase) and GALE (UDP-galactose-4'-epimerase). Involved in the maintenance of the equilibrium between the beta- and alpha-anomers of galactose, therefore ensuring a sufficient supply of the alpha-anomer for GALK1. Also active on D-glucose although shows a preference for galactose over glucose.</text>
</comment>
<feature type="transmembrane region" description="Helical" evidence="7">
    <location>
        <begin position="142"/>
        <end position="163"/>
    </location>
</feature>
<dbReference type="Gene3D" id="2.70.98.10">
    <property type="match status" value="1"/>
</dbReference>
<keyword evidence="7" id="KW-0812">Transmembrane</keyword>
<name>A0A814NF33_9BILA</name>
<proteinExistence type="predicted"/>
<protein>
    <recommendedName>
        <fullName evidence="3">Galactose mutarotase</fullName>
    </recommendedName>
    <alternativeName>
        <fullName evidence="4">Aldose 1-epimerase</fullName>
    </alternativeName>
</protein>
<dbReference type="InterPro" id="IPR011013">
    <property type="entry name" value="Gal_mutarotase_sf_dom"/>
</dbReference>
<dbReference type="Proteomes" id="UP000663829">
    <property type="component" value="Unassembled WGS sequence"/>
</dbReference>
<keyword evidence="7" id="KW-0472">Membrane</keyword>
<evidence type="ECO:0000256" key="2">
    <source>
        <dbReference type="ARBA" id="ARBA00004947"/>
    </source>
</evidence>
<comment type="caution">
    <text evidence="8">The sequence shown here is derived from an EMBL/GenBank/DDBJ whole genome shotgun (WGS) entry which is preliminary data.</text>
</comment>
<evidence type="ECO:0000256" key="5">
    <source>
        <dbReference type="ARBA" id="ARBA00045743"/>
    </source>
</evidence>
<evidence type="ECO:0000256" key="6">
    <source>
        <dbReference type="SAM" id="MobiDB-lite"/>
    </source>
</evidence>